<keyword evidence="2" id="KW-1185">Reference proteome</keyword>
<dbReference type="EMBL" id="AP022581">
    <property type="protein sequence ID" value="BBX96021.1"/>
    <property type="molecule type" value="Genomic_DNA"/>
</dbReference>
<dbReference type="Proteomes" id="UP000466396">
    <property type="component" value="Chromosome"/>
</dbReference>
<protein>
    <submittedName>
        <fullName evidence="1">Uncharacterized protein</fullName>
    </submittedName>
</protein>
<accession>A0A7I7NK14</accession>
<name>A0A7I7NK14_9MYCO</name>
<dbReference type="KEGG" id="mlj:MLAC_13150"/>
<organism evidence="1 2">
    <name type="scientific">Mycobacterium lacus</name>
    <dbReference type="NCBI Taxonomy" id="169765"/>
    <lineage>
        <taxon>Bacteria</taxon>
        <taxon>Bacillati</taxon>
        <taxon>Actinomycetota</taxon>
        <taxon>Actinomycetes</taxon>
        <taxon>Mycobacteriales</taxon>
        <taxon>Mycobacteriaceae</taxon>
        <taxon>Mycobacterium</taxon>
    </lineage>
</organism>
<proteinExistence type="predicted"/>
<sequence length="127" mass="13632">MAWQRWSEIAFGLTSDPNELRDLFDVPFRSATAFIDTTLAGIATHMELEHDEVTSNVRAERRKSLTCYSMVPPSAVSTPKRVWAALSADRILPPSSSATIPTTTTIVSTAPPAQSAVLSAAGIRSAS</sequence>
<dbReference type="AlphaFoldDB" id="A0A7I7NK14"/>
<evidence type="ECO:0000313" key="1">
    <source>
        <dbReference type="EMBL" id="BBX96021.1"/>
    </source>
</evidence>
<reference evidence="1 2" key="1">
    <citation type="journal article" date="2019" name="Emerg. Microbes Infect.">
        <title>Comprehensive subspecies identification of 175 nontuberculous mycobacteria species based on 7547 genomic profiles.</title>
        <authorList>
            <person name="Matsumoto Y."/>
            <person name="Kinjo T."/>
            <person name="Motooka D."/>
            <person name="Nabeya D."/>
            <person name="Jung N."/>
            <person name="Uechi K."/>
            <person name="Horii T."/>
            <person name="Iida T."/>
            <person name="Fujita J."/>
            <person name="Nakamura S."/>
        </authorList>
    </citation>
    <scope>NUCLEOTIDE SEQUENCE [LARGE SCALE GENOMIC DNA]</scope>
    <source>
        <strain evidence="1 2">JCM 15657</strain>
    </source>
</reference>
<gene>
    <name evidence="1" type="ORF">MLAC_13150</name>
</gene>
<evidence type="ECO:0000313" key="2">
    <source>
        <dbReference type="Proteomes" id="UP000466396"/>
    </source>
</evidence>